<proteinExistence type="predicted"/>
<dbReference type="Proteomes" id="UP001154265">
    <property type="component" value="Unassembled WGS sequence"/>
</dbReference>
<comment type="caution">
    <text evidence="2">The sequence shown here is derived from an EMBL/GenBank/DDBJ whole genome shotgun (WGS) entry which is preliminary data.</text>
</comment>
<evidence type="ECO:0000313" key="2">
    <source>
        <dbReference type="EMBL" id="MDG2991497.1"/>
    </source>
</evidence>
<evidence type="ECO:0000313" key="3">
    <source>
        <dbReference type="Proteomes" id="UP001154265"/>
    </source>
</evidence>
<feature type="transmembrane region" description="Helical" evidence="1">
    <location>
        <begin position="12"/>
        <end position="30"/>
    </location>
</feature>
<evidence type="ECO:0000256" key="1">
    <source>
        <dbReference type="SAM" id="Phobius"/>
    </source>
</evidence>
<name>A0ABT6F0X0_9SYNE</name>
<keyword evidence="1" id="KW-0812">Transmembrane</keyword>
<keyword evidence="3" id="KW-1185">Reference proteome</keyword>
<dbReference type="RefSeq" id="WP_277867361.1">
    <property type="nucleotide sequence ID" value="NZ_JAKKUT010000002.1"/>
</dbReference>
<organism evidence="2 3">
    <name type="scientific">Candidatus Synechococcus calcipolaris G9</name>
    <dbReference type="NCBI Taxonomy" id="1497997"/>
    <lineage>
        <taxon>Bacteria</taxon>
        <taxon>Bacillati</taxon>
        <taxon>Cyanobacteriota</taxon>
        <taxon>Cyanophyceae</taxon>
        <taxon>Synechococcales</taxon>
        <taxon>Synechococcaceae</taxon>
        <taxon>Synechococcus</taxon>
    </lineage>
</organism>
<keyword evidence="1" id="KW-0472">Membrane</keyword>
<keyword evidence="1" id="KW-1133">Transmembrane helix</keyword>
<reference evidence="2" key="1">
    <citation type="journal article" date="2022" name="Genome Biol. Evol.">
        <title>A New Gene Family Diagnostic for Intracellular Biomineralization of Amorphous Ca Carbonates by Cyanobacteria.</title>
        <authorList>
            <person name="Benzerara K."/>
            <person name="Duprat E."/>
            <person name="Bitard-Feildel T."/>
            <person name="Caumes G."/>
            <person name="Cassier-Chauvat C."/>
            <person name="Chauvat F."/>
            <person name="Dezi M."/>
            <person name="Diop S.I."/>
            <person name="Gaschignard G."/>
            <person name="Gorgen S."/>
            <person name="Gugger M."/>
            <person name="Lopez-Garcia P."/>
            <person name="Millet M."/>
            <person name="Skouri-Panet F."/>
            <person name="Moreira D."/>
            <person name="Callebaut I."/>
        </authorList>
    </citation>
    <scope>NUCLEOTIDE SEQUENCE</scope>
    <source>
        <strain evidence="2">G9</strain>
    </source>
</reference>
<gene>
    <name evidence="2" type="ORF">L3556_11235</name>
</gene>
<protein>
    <submittedName>
        <fullName evidence="2">Uncharacterized protein</fullName>
    </submittedName>
</protein>
<sequence>MKSNQRCKQTVLITMVGCLLAIAAGGVYYVQRTLTFPPLPTYQTRILSGKPEGASCLNKQRSASLAIELIDLAADKVYLAGGDNPISEFEPEG</sequence>
<accession>A0ABT6F0X0</accession>
<dbReference type="EMBL" id="JAKKUT010000002">
    <property type="protein sequence ID" value="MDG2991497.1"/>
    <property type="molecule type" value="Genomic_DNA"/>
</dbReference>
<reference evidence="2" key="2">
    <citation type="submission" date="2022-01" db="EMBL/GenBank/DDBJ databases">
        <authorList>
            <person name="Zivanovic Y."/>
            <person name="Moreira D."/>
            <person name="Lopez-Garcia P."/>
        </authorList>
    </citation>
    <scope>NUCLEOTIDE SEQUENCE</scope>
    <source>
        <strain evidence="2">G9</strain>
    </source>
</reference>